<accession>A0A510V441</accession>
<keyword evidence="1" id="KW-0472">Membrane</keyword>
<feature type="transmembrane region" description="Helical" evidence="1">
    <location>
        <begin position="266"/>
        <end position="289"/>
    </location>
</feature>
<feature type="transmembrane region" description="Helical" evidence="1">
    <location>
        <begin position="342"/>
        <end position="360"/>
    </location>
</feature>
<evidence type="ECO:0000313" key="5">
    <source>
        <dbReference type="Proteomes" id="UP000321118"/>
    </source>
</evidence>
<feature type="transmembrane region" description="Helical" evidence="1">
    <location>
        <begin position="188"/>
        <end position="205"/>
    </location>
</feature>
<feature type="transmembrane region" description="Helical" evidence="1">
    <location>
        <begin position="141"/>
        <end position="159"/>
    </location>
</feature>
<comment type="caution">
    <text evidence="4">The sequence shown here is derived from an EMBL/GenBank/DDBJ whole genome shotgun (WGS) entry which is preliminary data.</text>
</comment>
<feature type="transmembrane region" description="Helical" evidence="1">
    <location>
        <begin position="24"/>
        <end position="45"/>
    </location>
</feature>
<evidence type="ECO:0000256" key="1">
    <source>
        <dbReference type="SAM" id="Phobius"/>
    </source>
</evidence>
<feature type="transmembrane region" description="Helical" evidence="1">
    <location>
        <begin position="212"/>
        <end position="229"/>
    </location>
</feature>
<dbReference type="RefSeq" id="WP_146927439.1">
    <property type="nucleotide sequence ID" value="NZ_BJUB01000006.1"/>
</dbReference>
<feature type="transmembrane region" description="Helical" evidence="1">
    <location>
        <begin position="372"/>
        <end position="389"/>
    </location>
</feature>
<reference evidence="4 5" key="1">
    <citation type="submission" date="2019-07" db="EMBL/GenBank/DDBJ databases">
        <title>Whole genome shotgun sequence of Cellulomonas xylanilytica NBRC 101102.</title>
        <authorList>
            <person name="Hosoyama A."/>
            <person name="Uohara A."/>
            <person name="Ohji S."/>
            <person name="Ichikawa N."/>
        </authorList>
    </citation>
    <scope>NUCLEOTIDE SEQUENCE [LARGE SCALE GENOMIC DNA]</scope>
    <source>
        <strain evidence="4 5">NBRC 101102</strain>
    </source>
</reference>
<evidence type="ECO:0000313" key="4">
    <source>
        <dbReference type="EMBL" id="GEK21647.1"/>
    </source>
</evidence>
<sequence>MKARHALDRALSPLRTLNGLRLRWQVLIGVAAYLLALAVLVVTTINGSSSGAFYRDFYGGQDPRLLLGGPRGLRSDEWMVTTPLLIGQIEQGMPRFSRVIPGGLDVSVLFDVPYRDVWAVFRPQNLGFGVLPLDNAFALRWWLPLVALGIAVHTLVVVVWRKPLAALAVSVAFAFSPFTQWWFGAGTFWPLTFAVMVCLSVVVAVRVARPWVHWVTAGLTAYVAVVAAMTMYPPFLVPAALVAAAFVLGTLVDARHLAWRTRLLRLVPLLVGGAVAGVLLVLFLTSHAATLDDITSTEYPGDRRWPAGDSTQFPWAPMFAGVFGIGLRASTPEGFAINASEGSSFLLTGLYLLPVALVLLRPRRRPGRVDGTLAALLAVLVVLVAFVYVPGWDAVASLLLLDLTSLPRLIVGFGLVALLLLVVVVDRVSQEGPPARWVAAVSVALVLGAHALVALHLSADAPQILAEFWAWPVLVLAFAAAIWFYARGRATLPSVVVAVVALAMVAGVVPLYRGVLDLRETQFGQLVEEVQTEDPGTWVGLDDGAVVAVLRESGVPSFSGVQGWPSDEMWDLIDPTGQHESAWNRYAYVGWTADPAAAPIALPAADALTLRFDSCEAFAQQHVDYVATSEPLDQDCVQEIASTTTPDATYRVYEVVSSAS</sequence>
<dbReference type="AlphaFoldDB" id="A0A510V441"/>
<feature type="transmembrane region" description="Helical" evidence="1">
    <location>
        <begin position="493"/>
        <end position="512"/>
    </location>
</feature>
<gene>
    <name evidence="4" type="ORF">CXY01_21670</name>
</gene>
<dbReference type="EMBL" id="BJUB01000006">
    <property type="protein sequence ID" value="GEK21647.1"/>
    <property type="molecule type" value="Genomic_DNA"/>
</dbReference>
<proteinExistence type="predicted"/>
<protein>
    <recommendedName>
        <fullName evidence="6">Glycosyltransferase RgtA/B/C/D-like domain-containing protein</fullName>
    </recommendedName>
</protein>
<feature type="domain" description="DUF7657" evidence="3">
    <location>
        <begin position="32"/>
        <end position="426"/>
    </location>
</feature>
<organism evidence="4 5">
    <name type="scientific">Cellulomonas xylanilytica</name>
    <dbReference type="NCBI Taxonomy" id="233583"/>
    <lineage>
        <taxon>Bacteria</taxon>
        <taxon>Bacillati</taxon>
        <taxon>Actinomycetota</taxon>
        <taxon>Actinomycetes</taxon>
        <taxon>Micrococcales</taxon>
        <taxon>Cellulomonadaceae</taxon>
        <taxon>Cellulomonas</taxon>
    </lineage>
</organism>
<keyword evidence="1" id="KW-1133">Transmembrane helix</keyword>
<feature type="domain" description="DUF7654" evidence="2">
    <location>
        <begin position="517"/>
        <end position="656"/>
    </location>
</feature>
<feature type="transmembrane region" description="Helical" evidence="1">
    <location>
        <begin position="437"/>
        <end position="457"/>
    </location>
</feature>
<evidence type="ECO:0008006" key="6">
    <source>
        <dbReference type="Google" id="ProtNLM"/>
    </source>
</evidence>
<feature type="transmembrane region" description="Helical" evidence="1">
    <location>
        <begin position="469"/>
        <end position="486"/>
    </location>
</feature>
<evidence type="ECO:0000259" key="3">
    <source>
        <dbReference type="Pfam" id="PF24677"/>
    </source>
</evidence>
<dbReference type="Pfam" id="PF24672">
    <property type="entry name" value="DUF7654"/>
    <property type="match status" value="1"/>
</dbReference>
<dbReference type="Pfam" id="PF24677">
    <property type="entry name" value="DUF7657"/>
    <property type="match status" value="1"/>
</dbReference>
<dbReference type="InterPro" id="IPR056074">
    <property type="entry name" value="DUF7657"/>
</dbReference>
<dbReference type="InterPro" id="IPR056071">
    <property type="entry name" value="DUF7654"/>
</dbReference>
<evidence type="ECO:0000259" key="2">
    <source>
        <dbReference type="Pfam" id="PF24672"/>
    </source>
</evidence>
<keyword evidence="1" id="KW-0812">Transmembrane</keyword>
<dbReference type="OrthoDB" id="3176622at2"/>
<feature type="transmembrane region" description="Helical" evidence="1">
    <location>
        <begin position="235"/>
        <end position="254"/>
    </location>
</feature>
<name>A0A510V441_9CELL</name>
<feature type="transmembrane region" description="Helical" evidence="1">
    <location>
        <begin position="409"/>
        <end position="425"/>
    </location>
</feature>
<dbReference type="Proteomes" id="UP000321118">
    <property type="component" value="Unassembled WGS sequence"/>
</dbReference>
<feature type="transmembrane region" description="Helical" evidence="1">
    <location>
        <begin position="164"/>
        <end position="182"/>
    </location>
</feature>
<keyword evidence="5" id="KW-1185">Reference proteome</keyword>